<comment type="subcellular location">
    <subcellularLocation>
        <location evidence="1">Nucleus</location>
    </subcellularLocation>
</comment>
<dbReference type="InterPro" id="IPR032308">
    <property type="entry name" value="TDBD"/>
</dbReference>
<evidence type="ECO:0000256" key="5">
    <source>
        <dbReference type="ARBA" id="ARBA00023242"/>
    </source>
</evidence>
<dbReference type="GO" id="GO:0005634">
    <property type="term" value="C:nucleus"/>
    <property type="evidence" value="ECO:0007669"/>
    <property type="project" value="UniProtKB-SubCell"/>
</dbReference>
<feature type="region of interest" description="Disordered" evidence="7">
    <location>
        <begin position="1"/>
        <end position="22"/>
    </location>
</feature>
<reference evidence="9" key="2">
    <citation type="journal article" date="2024" name="Plant">
        <title>Genomic evolution and insights into agronomic trait innovations of Sesamum species.</title>
        <authorList>
            <person name="Miao H."/>
            <person name="Wang L."/>
            <person name="Qu L."/>
            <person name="Liu H."/>
            <person name="Sun Y."/>
            <person name="Le M."/>
            <person name="Wang Q."/>
            <person name="Wei S."/>
            <person name="Zheng Y."/>
            <person name="Lin W."/>
            <person name="Duan Y."/>
            <person name="Cao H."/>
            <person name="Xiong S."/>
            <person name="Wang X."/>
            <person name="Wei L."/>
            <person name="Li C."/>
            <person name="Ma Q."/>
            <person name="Ju M."/>
            <person name="Zhao R."/>
            <person name="Li G."/>
            <person name="Mu C."/>
            <person name="Tian Q."/>
            <person name="Mei H."/>
            <person name="Zhang T."/>
            <person name="Gao T."/>
            <person name="Zhang H."/>
        </authorList>
    </citation>
    <scope>NUCLEOTIDE SEQUENCE</scope>
    <source>
        <strain evidence="9">G01</strain>
    </source>
</reference>
<dbReference type="InterPro" id="IPR011011">
    <property type="entry name" value="Znf_FYVE_PHD"/>
</dbReference>
<comment type="caution">
    <text evidence="9">The sequence shown here is derived from an EMBL/GenBank/DDBJ whole genome shotgun (WGS) entry which is preliminary data.</text>
</comment>
<feature type="non-terminal residue" evidence="9">
    <location>
        <position position="532"/>
    </location>
</feature>
<dbReference type="Pfam" id="PF16135">
    <property type="entry name" value="TDBD"/>
    <property type="match status" value="1"/>
</dbReference>
<dbReference type="GO" id="GO:0042393">
    <property type="term" value="F:histone binding"/>
    <property type="evidence" value="ECO:0007669"/>
    <property type="project" value="TreeGrafter"/>
</dbReference>
<dbReference type="Pfam" id="PF23209">
    <property type="entry name" value="IDM1_C"/>
    <property type="match status" value="1"/>
</dbReference>
<dbReference type="SUPFAM" id="SSF55729">
    <property type="entry name" value="Acyl-CoA N-acyltransferases (Nat)"/>
    <property type="match status" value="1"/>
</dbReference>
<dbReference type="GO" id="GO:0008270">
    <property type="term" value="F:zinc ion binding"/>
    <property type="evidence" value="ECO:0007669"/>
    <property type="project" value="UniProtKB-KW"/>
</dbReference>
<feature type="domain" description="PHD-type" evidence="8">
    <location>
        <begin position="254"/>
        <end position="299"/>
    </location>
</feature>
<dbReference type="EMBL" id="JACGWK010001692">
    <property type="protein sequence ID" value="KAL0283844.1"/>
    <property type="molecule type" value="Genomic_DNA"/>
</dbReference>
<keyword evidence="4" id="KW-0862">Zinc</keyword>
<dbReference type="Gene3D" id="3.40.630.30">
    <property type="match status" value="1"/>
</dbReference>
<dbReference type="Gene3D" id="3.30.40.10">
    <property type="entry name" value="Zinc/RING finger domain, C3HC4 (zinc finger)"/>
    <property type="match status" value="1"/>
</dbReference>
<evidence type="ECO:0000256" key="2">
    <source>
        <dbReference type="ARBA" id="ARBA00022723"/>
    </source>
</evidence>
<dbReference type="PANTHER" id="PTHR47025:SF2">
    <property type="entry name" value="AUTOIMMUNE REGULATOR"/>
    <property type="match status" value="1"/>
</dbReference>
<proteinExistence type="predicted"/>
<dbReference type="SMART" id="SM00249">
    <property type="entry name" value="PHD"/>
    <property type="match status" value="1"/>
</dbReference>
<evidence type="ECO:0000259" key="8">
    <source>
        <dbReference type="PROSITE" id="PS50016"/>
    </source>
</evidence>
<keyword evidence="3 6" id="KW-0863">Zinc-finger</keyword>
<dbReference type="PROSITE" id="PS01359">
    <property type="entry name" value="ZF_PHD_1"/>
    <property type="match status" value="1"/>
</dbReference>
<dbReference type="GO" id="GO:0003682">
    <property type="term" value="F:chromatin binding"/>
    <property type="evidence" value="ECO:0007669"/>
    <property type="project" value="TreeGrafter"/>
</dbReference>
<dbReference type="AlphaFoldDB" id="A0AAW2IN87"/>
<accession>A0AAW2IN87</accession>
<gene>
    <name evidence="9" type="ORF">Sangu_2865200</name>
</gene>
<evidence type="ECO:0000256" key="3">
    <source>
        <dbReference type="ARBA" id="ARBA00022771"/>
    </source>
</evidence>
<dbReference type="InterPro" id="IPR016181">
    <property type="entry name" value="Acyl_CoA_acyltransferase"/>
</dbReference>
<dbReference type="SUPFAM" id="SSF57903">
    <property type="entry name" value="FYVE/PHD zinc finger"/>
    <property type="match status" value="1"/>
</dbReference>
<keyword evidence="5" id="KW-0539">Nucleus</keyword>
<dbReference type="InterPro" id="IPR059153">
    <property type="entry name" value="NSD_PHD-1st"/>
</dbReference>
<dbReference type="PANTHER" id="PTHR47025">
    <property type="entry name" value="AUTOIMMUNE REGULATOR"/>
    <property type="match status" value="1"/>
</dbReference>
<organism evidence="9">
    <name type="scientific">Sesamum angustifolium</name>
    <dbReference type="NCBI Taxonomy" id="2727405"/>
    <lineage>
        <taxon>Eukaryota</taxon>
        <taxon>Viridiplantae</taxon>
        <taxon>Streptophyta</taxon>
        <taxon>Embryophyta</taxon>
        <taxon>Tracheophyta</taxon>
        <taxon>Spermatophyta</taxon>
        <taxon>Magnoliopsida</taxon>
        <taxon>eudicotyledons</taxon>
        <taxon>Gunneridae</taxon>
        <taxon>Pentapetalae</taxon>
        <taxon>asterids</taxon>
        <taxon>lamiids</taxon>
        <taxon>Lamiales</taxon>
        <taxon>Pedaliaceae</taxon>
        <taxon>Sesamum</taxon>
    </lineage>
</organism>
<dbReference type="InterPro" id="IPR001965">
    <property type="entry name" value="Znf_PHD"/>
</dbReference>
<feature type="compositionally biased region" description="Polar residues" evidence="7">
    <location>
        <begin position="178"/>
        <end position="201"/>
    </location>
</feature>
<name>A0AAW2IN87_9LAMI</name>
<protein>
    <recommendedName>
        <fullName evidence="8">PHD-type domain-containing protein</fullName>
    </recommendedName>
</protein>
<sequence>MQRVRGTDGVSIQEAKRPVGETTDLGMKMSEKVELNRIPTKLKDLLQTGLLEGLHVRYIHGSKGRSQPESELPGVIQGAGILCSCDECKERKVVTPNQFEMHADNLSESLESVILNAIGRSNYTTAFCINCKELIPKAGAGRSMLLCDACVLQKESDASDAQIGDASRRSPLAGPSAPASTSRPPVVSDSAQISSDSQPQAKRQGKLTRKDLRMHKSVLAEDVLPEGTALSYVMRGELSLELSKIRRSSTEEHDDLCSICEDEGDLLCCANCPRGFHTECVGLSAIPQGIWYCKYCQNMFEKEKFAEPDANAIAAGRVPGVDPLEAITLRCIRVVGTLEPEIGGCALCSPPKVDRGWRAEAPGSSFGCLKMKFEGQDLHKNPELGIRWRLLHGKKATEDSRVWLSGAVNIFHDRFDPISASSTGRLDLIPHMVYGRRFKDQDFCGMYCAVLMVGSVVVSAAIFRIFGEEVAELPLVATRSECQGKGYFQSLFYCIEGLLASLNVKDLVLPAADEAESLWRNRFGFQTLGQEQ</sequence>
<dbReference type="Pfam" id="PF23011">
    <property type="entry name" value="PHD-1st_NSD"/>
    <property type="match status" value="1"/>
</dbReference>
<evidence type="ECO:0000256" key="1">
    <source>
        <dbReference type="ARBA" id="ARBA00004123"/>
    </source>
</evidence>
<dbReference type="GO" id="GO:0000977">
    <property type="term" value="F:RNA polymerase II transcription regulatory region sequence-specific DNA binding"/>
    <property type="evidence" value="ECO:0007669"/>
    <property type="project" value="TreeGrafter"/>
</dbReference>
<dbReference type="PROSITE" id="PS50016">
    <property type="entry name" value="ZF_PHD_2"/>
    <property type="match status" value="1"/>
</dbReference>
<evidence type="ECO:0000256" key="7">
    <source>
        <dbReference type="SAM" id="MobiDB-lite"/>
    </source>
</evidence>
<keyword evidence="2" id="KW-0479">Metal-binding</keyword>
<dbReference type="InterPro" id="IPR019787">
    <property type="entry name" value="Znf_PHD-finger"/>
</dbReference>
<evidence type="ECO:0000256" key="6">
    <source>
        <dbReference type="PROSITE-ProRule" id="PRU00146"/>
    </source>
</evidence>
<dbReference type="InterPro" id="IPR056511">
    <property type="entry name" value="IDM1_C"/>
</dbReference>
<feature type="region of interest" description="Disordered" evidence="7">
    <location>
        <begin position="160"/>
        <end position="208"/>
    </location>
</feature>
<reference evidence="9" key="1">
    <citation type="submission" date="2020-06" db="EMBL/GenBank/DDBJ databases">
        <authorList>
            <person name="Li T."/>
            <person name="Hu X."/>
            <person name="Zhang T."/>
            <person name="Song X."/>
            <person name="Zhang H."/>
            <person name="Dai N."/>
            <person name="Sheng W."/>
            <person name="Hou X."/>
            <person name="Wei L."/>
        </authorList>
    </citation>
    <scope>NUCLEOTIDE SEQUENCE</scope>
    <source>
        <strain evidence="9">G01</strain>
        <tissue evidence="9">Leaf</tissue>
    </source>
</reference>
<dbReference type="InterPro" id="IPR019786">
    <property type="entry name" value="Zinc_finger_PHD-type_CS"/>
</dbReference>
<evidence type="ECO:0000256" key="4">
    <source>
        <dbReference type="ARBA" id="ARBA00022833"/>
    </source>
</evidence>
<evidence type="ECO:0000313" key="9">
    <source>
        <dbReference type="EMBL" id="KAL0283844.1"/>
    </source>
</evidence>
<dbReference type="GO" id="GO:0045944">
    <property type="term" value="P:positive regulation of transcription by RNA polymerase II"/>
    <property type="evidence" value="ECO:0007669"/>
    <property type="project" value="TreeGrafter"/>
</dbReference>
<dbReference type="InterPro" id="IPR013083">
    <property type="entry name" value="Znf_RING/FYVE/PHD"/>
</dbReference>